<dbReference type="AlphaFoldDB" id="A0A4C1UPP7"/>
<comment type="caution">
    <text evidence="1">The sequence shown here is derived from an EMBL/GenBank/DDBJ whole genome shotgun (WGS) entry which is preliminary data.</text>
</comment>
<evidence type="ECO:0000313" key="1">
    <source>
        <dbReference type="EMBL" id="GBP27814.1"/>
    </source>
</evidence>
<gene>
    <name evidence="1" type="ORF">EVAR_94218_1</name>
</gene>
<dbReference type="EMBL" id="BGZK01000199">
    <property type="protein sequence ID" value="GBP27814.1"/>
    <property type="molecule type" value="Genomic_DNA"/>
</dbReference>
<keyword evidence="2" id="KW-1185">Reference proteome</keyword>
<organism evidence="1 2">
    <name type="scientific">Eumeta variegata</name>
    <name type="common">Bagworm moth</name>
    <name type="synonym">Eumeta japonica</name>
    <dbReference type="NCBI Taxonomy" id="151549"/>
    <lineage>
        <taxon>Eukaryota</taxon>
        <taxon>Metazoa</taxon>
        <taxon>Ecdysozoa</taxon>
        <taxon>Arthropoda</taxon>
        <taxon>Hexapoda</taxon>
        <taxon>Insecta</taxon>
        <taxon>Pterygota</taxon>
        <taxon>Neoptera</taxon>
        <taxon>Endopterygota</taxon>
        <taxon>Lepidoptera</taxon>
        <taxon>Glossata</taxon>
        <taxon>Ditrysia</taxon>
        <taxon>Tineoidea</taxon>
        <taxon>Psychidae</taxon>
        <taxon>Oiketicinae</taxon>
        <taxon>Eumeta</taxon>
    </lineage>
</organism>
<reference evidence="1 2" key="1">
    <citation type="journal article" date="2019" name="Commun. Biol.">
        <title>The bagworm genome reveals a unique fibroin gene that provides high tensile strength.</title>
        <authorList>
            <person name="Kono N."/>
            <person name="Nakamura H."/>
            <person name="Ohtoshi R."/>
            <person name="Tomita M."/>
            <person name="Numata K."/>
            <person name="Arakawa K."/>
        </authorList>
    </citation>
    <scope>NUCLEOTIDE SEQUENCE [LARGE SCALE GENOMIC DNA]</scope>
</reference>
<sequence length="177" mass="19469">MTEPSTDSGRTKRVHNGDGRRLLADTRRQIQIPVTHLIPPSFSTLGSNETSLVLNFGPGPAFDSDPASVLDSAFRPAFNSDSAYESDPAGERRGPSAHGCFLVSNIMLIGYFGCCSRGCIKVKVGVEEGMEYRFKPVFRVCALLHSFRIWYRDARPVDVLTPPVSDEPVTCFTLKDV</sequence>
<accession>A0A4C1UPP7</accession>
<protein>
    <submittedName>
        <fullName evidence="1">Uncharacterized protein</fullName>
    </submittedName>
</protein>
<proteinExistence type="predicted"/>
<evidence type="ECO:0000313" key="2">
    <source>
        <dbReference type="Proteomes" id="UP000299102"/>
    </source>
</evidence>
<name>A0A4C1UPP7_EUMVA</name>
<dbReference type="Proteomes" id="UP000299102">
    <property type="component" value="Unassembled WGS sequence"/>
</dbReference>